<evidence type="ECO:0000313" key="2">
    <source>
        <dbReference type="EMBL" id="MCI30361.1"/>
    </source>
</evidence>
<reference evidence="2 3" key="1">
    <citation type="journal article" date="2018" name="Front. Plant Sci.">
        <title>Red Clover (Trifolium pratense) and Zigzag Clover (T. medium) - A Picture of Genomic Similarities and Differences.</title>
        <authorList>
            <person name="Dluhosova J."/>
            <person name="Istvanek J."/>
            <person name="Nedelnik J."/>
            <person name="Repkova J."/>
        </authorList>
    </citation>
    <scope>NUCLEOTIDE SEQUENCE [LARGE SCALE GENOMIC DNA]</scope>
    <source>
        <strain evidence="3">cv. 10/8</strain>
        <tissue evidence="2">Leaf</tissue>
    </source>
</reference>
<keyword evidence="3" id="KW-1185">Reference proteome</keyword>
<dbReference type="AlphaFoldDB" id="A0A392R1A0"/>
<evidence type="ECO:0000313" key="3">
    <source>
        <dbReference type="Proteomes" id="UP000265520"/>
    </source>
</evidence>
<feature type="region of interest" description="Disordered" evidence="1">
    <location>
        <begin position="80"/>
        <end position="145"/>
    </location>
</feature>
<feature type="compositionally biased region" description="Basic residues" evidence="1">
    <location>
        <begin position="88"/>
        <end position="104"/>
    </location>
</feature>
<comment type="caution">
    <text evidence="2">The sequence shown here is derived from an EMBL/GenBank/DDBJ whole genome shotgun (WGS) entry which is preliminary data.</text>
</comment>
<evidence type="ECO:0000256" key="1">
    <source>
        <dbReference type="SAM" id="MobiDB-lite"/>
    </source>
</evidence>
<dbReference type="EMBL" id="LXQA010178999">
    <property type="protein sequence ID" value="MCI30361.1"/>
    <property type="molecule type" value="Genomic_DNA"/>
</dbReference>
<feature type="compositionally biased region" description="Basic and acidic residues" evidence="1">
    <location>
        <begin position="132"/>
        <end position="145"/>
    </location>
</feature>
<dbReference type="Proteomes" id="UP000265520">
    <property type="component" value="Unassembled WGS sequence"/>
</dbReference>
<name>A0A392R1A0_9FABA</name>
<sequence length="145" mass="16654">MPENITGDPRDGEEASPFTEDEDEVQVIAERQLGKRPQSTQEKLVDRAQPIAPPSDSDIAAVLAALKQTNVMLQRQNLRIEALERNQRHPRTNSRSPTRRHHRSATPPPRNTNNQRRPPLERLQQPTRKRDRTPPPREDRISPTT</sequence>
<organism evidence="2 3">
    <name type="scientific">Trifolium medium</name>
    <dbReference type="NCBI Taxonomy" id="97028"/>
    <lineage>
        <taxon>Eukaryota</taxon>
        <taxon>Viridiplantae</taxon>
        <taxon>Streptophyta</taxon>
        <taxon>Embryophyta</taxon>
        <taxon>Tracheophyta</taxon>
        <taxon>Spermatophyta</taxon>
        <taxon>Magnoliopsida</taxon>
        <taxon>eudicotyledons</taxon>
        <taxon>Gunneridae</taxon>
        <taxon>Pentapetalae</taxon>
        <taxon>rosids</taxon>
        <taxon>fabids</taxon>
        <taxon>Fabales</taxon>
        <taxon>Fabaceae</taxon>
        <taxon>Papilionoideae</taxon>
        <taxon>50 kb inversion clade</taxon>
        <taxon>NPAAA clade</taxon>
        <taxon>Hologalegina</taxon>
        <taxon>IRL clade</taxon>
        <taxon>Trifolieae</taxon>
        <taxon>Trifolium</taxon>
    </lineage>
</organism>
<accession>A0A392R1A0</accession>
<proteinExistence type="predicted"/>
<feature type="non-terminal residue" evidence="2">
    <location>
        <position position="145"/>
    </location>
</feature>
<feature type="region of interest" description="Disordered" evidence="1">
    <location>
        <begin position="1"/>
        <end position="55"/>
    </location>
</feature>
<protein>
    <submittedName>
        <fullName evidence="2">Uncharacterized protein</fullName>
    </submittedName>
</protein>